<keyword evidence="2" id="KW-1185">Reference proteome</keyword>
<dbReference type="Pfam" id="PF10604">
    <property type="entry name" value="Polyketide_cyc2"/>
    <property type="match status" value="1"/>
</dbReference>
<dbReference type="Gene3D" id="3.30.530.20">
    <property type="match status" value="1"/>
</dbReference>
<sequence length="139" mass="14965">MLFRTSIIIGAPPERVWAVYTDLVRWPEWTASVTAVTLLDPGPLHLSQRVRIKQPKLPTAVWTVTGLDAGRSWTWAATAPLVKTVATHTVEPHENGTLMSATVEQSGPLGKLIGKVAAGLTDRYLVMEAEGVKAASEGP</sequence>
<dbReference type="SUPFAM" id="SSF55961">
    <property type="entry name" value="Bet v1-like"/>
    <property type="match status" value="1"/>
</dbReference>
<name>A0A1H0UIL1_9PSEU</name>
<dbReference type="RefSeq" id="WP_091381861.1">
    <property type="nucleotide sequence ID" value="NZ_FNDV01000001.1"/>
</dbReference>
<proteinExistence type="predicted"/>
<dbReference type="STRING" id="504798.SAMN05421871_101371"/>
<dbReference type="AlphaFoldDB" id="A0A1H0UIL1"/>
<evidence type="ECO:0000313" key="1">
    <source>
        <dbReference type="EMBL" id="SDP65808.1"/>
    </source>
</evidence>
<organism evidence="1 2">
    <name type="scientific">Actinokineospora alba</name>
    <dbReference type="NCBI Taxonomy" id="504798"/>
    <lineage>
        <taxon>Bacteria</taxon>
        <taxon>Bacillati</taxon>
        <taxon>Actinomycetota</taxon>
        <taxon>Actinomycetes</taxon>
        <taxon>Pseudonocardiales</taxon>
        <taxon>Pseudonocardiaceae</taxon>
        <taxon>Actinokineospora</taxon>
    </lineage>
</organism>
<accession>A0A1H0UIL1</accession>
<dbReference type="EMBL" id="FNJB01000011">
    <property type="protein sequence ID" value="SDP65808.1"/>
    <property type="molecule type" value="Genomic_DNA"/>
</dbReference>
<dbReference type="InterPro" id="IPR019587">
    <property type="entry name" value="Polyketide_cyclase/dehydratase"/>
</dbReference>
<reference evidence="2" key="1">
    <citation type="submission" date="2016-10" db="EMBL/GenBank/DDBJ databases">
        <authorList>
            <person name="Varghese N."/>
            <person name="Submissions S."/>
        </authorList>
    </citation>
    <scope>NUCLEOTIDE SEQUENCE [LARGE SCALE GENOMIC DNA]</scope>
    <source>
        <strain evidence="2">IBRC-M 10655</strain>
    </source>
</reference>
<protein>
    <submittedName>
        <fullName evidence="1">Polyketide cyclase / dehydrase and lipid transport</fullName>
    </submittedName>
</protein>
<evidence type="ECO:0000313" key="2">
    <source>
        <dbReference type="Proteomes" id="UP000199651"/>
    </source>
</evidence>
<dbReference type="OrthoDB" id="191189at2"/>
<gene>
    <name evidence="1" type="ORF">SAMN05192558_111210</name>
</gene>
<dbReference type="Proteomes" id="UP000199651">
    <property type="component" value="Unassembled WGS sequence"/>
</dbReference>
<dbReference type="InterPro" id="IPR023393">
    <property type="entry name" value="START-like_dom_sf"/>
</dbReference>